<sequence>MAQSSDAGPCAPSPPFGPMAKGELDGRVALVTGAGRGLGRAFAERLAALGASVAVHGRRELGPAEFGEGTSLTDTAREIGERFGVPSLRVLADLSVPEQVDRAVSEVVRHFGRVDILVHNAGGDIAADGGKADPNDAVMVKDADVRAVLDNNLQSTILICQRVARDMIPRRSGRIVTVSSVAALGVDPNGSQAMYAVAKAGVNKYTKLLASQLVRHNINVNCIAPGATKTGRFVATVKDGTQNPVFKDPKVRAAFLRRLEDERDNLGRPGSVDEVARVVDFFAGPLGAFVTGEVLKVDGGVARL</sequence>
<dbReference type="InterPro" id="IPR057326">
    <property type="entry name" value="KR_dom"/>
</dbReference>
<reference evidence="4" key="1">
    <citation type="submission" date="2021-01" db="EMBL/GenBank/DDBJ databases">
        <authorList>
            <person name="Corre E."/>
            <person name="Pelletier E."/>
            <person name="Niang G."/>
            <person name="Scheremetjew M."/>
            <person name="Finn R."/>
            <person name="Kale V."/>
            <person name="Holt S."/>
            <person name="Cochrane G."/>
            <person name="Meng A."/>
            <person name="Brown T."/>
            <person name="Cohen L."/>
        </authorList>
    </citation>
    <scope>NUCLEOTIDE SEQUENCE</scope>
    <source>
        <strain evidence="4">OF101</strain>
    </source>
</reference>
<comment type="similarity">
    <text evidence="1 2">Belongs to the short-chain dehydrogenases/reductases (SDR) family.</text>
</comment>
<dbReference type="EMBL" id="HBGE01098597">
    <property type="protein sequence ID" value="CAD9181919.1"/>
    <property type="molecule type" value="Transcribed_RNA"/>
</dbReference>
<proteinExistence type="inferred from homology"/>
<dbReference type="SUPFAM" id="SSF51735">
    <property type="entry name" value="NAD(P)-binding Rossmann-fold domains"/>
    <property type="match status" value="1"/>
</dbReference>
<accession>A0A7S1S1N2</accession>
<organism evidence="4">
    <name type="scientific">Alexandrium catenella</name>
    <name type="common">Red tide dinoflagellate</name>
    <name type="synonym">Gonyaulax catenella</name>
    <dbReference type="NCBI Taxonomy" id="2925"/>
    <lineage>
        <taxon>Eukaryota</taxon>
        <taxon>Sar</taxon>
        <taxon>Alveolata</taxon>
        <taxon>Dinophyceae</taxon>
        <taxon>Gonyaulacales</taxon>
        <taxon>Pyrocystaceae</taxon>
        <taxon>Alexandrium</taxon>
    </lineage>
</organism>
<evidence type="ECO:0000259" key="3">
    <source>
        <dbReference type="SMART" id="SM00822"/>
    </source>
</evidence>
<dbReference type="InterPro" id="IPR036291">
    <property type="entry name" value="NAD(P)-bd_dom_sf"/>
</dbReference>
<gene>
    <name evidence="4" type="ORF">ACAT0790_LOCUS58691</name>
</gene>
<evidence type="ECO:0000256" key="2">
    <source>
        <dbReference type="RuleBase" id="RU000363"/>
    </source>
</evidence>
<dbReference type="Pfam" id="PF00106">
    <property type="entry name" value="adh_short"/>
    <property type="match status" value="1"/>
</dbReference>
<dbReference type="AlphaFoldDB" id="A0A7S1S1N2"/>
<dbReference type="Gene3D" id="3.40.50.720">
    <property type="entry name" value="NAD(P)-binding Rossmann-like Domain"/>
    <property type="match status" value="1"/>
</dbReference>
<dbReference type="SMART" id="SM00822">
    <property type="entry name" value="PKS_KR"/>
    <property type="match status" value="1"/>
</dbReference>
<dbReference type="PANTHER" id="PTHR42760:SF78">
    <property type="entry name" value="3-OXOACYL-[ACYL-CARRIER-PROTEIN] REDUCTASE [NADH]"/>
    <property type="match status" value="1"/>
</dbReference>
<dbReference type="PANTHER" id="PTHR42760">
    <property type="entry name" value="SHORT-CHAIN DEHYDROGENASES/REDUCTASES FAMILY MEMBER"/>
    <property type="match status" value="1"/>
</dbReference>
<dbReference type="GO" id="GO:0016616">
    <property type="term" value="F:oxidoreductase activity, acting on the CH-OH group of donors, NAD or NADP as acceptor"/>
    <property type="evidence" value="ECO:0007669"/>
    <property type="project" value="TreeGrafter"/>
</dbReference>
<dbReference type="PRINTS" id="PR00081">
    <property type="entry name" value="GDHRDH"/>
</dbReference>
<evidence type="ECO:0000313" key="4">
    <source>
        <dbReference type="EMBL" id="CAD9181919.1"/>
    </source>
</evidence>
<dbReference type="FunFam" id="3.40.50.720:FF:000084">
    <property type="entry name" value="Short-chain dehydrogenase reductase"/>
    <property type="match status" value="1"/>
</dbReference>
<dbReference type="InterPro" id="IPR002347">
    <property type="entry name" value="SDR_fam"/>
</dbReference>
<feature type="domain" description="Ketoreductase" evidence="3">
    <location>
        <begin position="27"/>
        <end position="221"/>
    </location>
</feature>
<dbReference type="PRINTS" id="PR00080">
    <property type="entry name" value="SDRFAMILY"/>
</dbReference>
<protein>
    <recommendedName>
        <fullName evidence="3">Ketoreductase domain-containing protein</fullName>
    </recommendedName>
</protein>
<name>A0A7S1S1N2_ALECA</name>
<evidence type="ECO:0000256" key="1">
    <source>
        <dbReference type="ARBA" id="ARBA00006484"/>
    </source>
</evidence>